<dbReference type="EMBL" id="JABEQM010000003">
    <property type="protein sequence ID" value="MBB2200886.1"/>
    <property type="molecule type" value="Genomic_DNA"/>
</dbReference>
<dbReference type="Proteomes" id="UP000578030">
    <property type="component" value="Unassembled WGS sequence"/>
</dbReference>
<accession>A0A7W4K5T3</accession>
<dbReference type="InterPro" id="IPR009962">
    <property type="entry name" value="DUF1488"/>
</dbReference>
<sequence>MTTSQDANQVPDDRFIRFEVQDGSRRVGCMVSGEALEAAAGLALPSTSLSRRRSFDRFRTLINAAAKLKLAGTAQRQDGCLILESEDLRRVPPEAGVPLFGSFFRDNSRAARVLPDECGALAAAASDDRA</sequence>
<comment type="caution">
    <text evidence="1">The sequence shown here is derived from an EMBL/GenBank/DDBJ whole genome shotgun (WGS) entry which is preliminary data.</text>
</comment>
<dbReference type="SUPFAM" id="SSF160272">
    <property type="entry name" value="Shew3726-like"/>
    <property type="match status" value="1"/>
</dbReference>
<dbReference type="AlphaFoldDB" id="A0A7W4K5T3"/>
<keyword evidence="2" id="KW-1185">Reference proteome</keyword>
<dbReference type="Pfam" id="PF07369">
    <property type="entry name" value="DUF1488"/>
    <property type="match status" value="1"/>
</dbReference>
<protein>
    <submittedName>
        <fullName evidence="1">DUF1488 family protein</fullName>
    </submittedName>
</protein>
<reference evidence="1 2" key="1">
    <citation type="submission" date="2020-04" db="EMBL/GenBank/DDBJ databases">
        <title>Description of novel Gluconacetobacter.</title>
        <authorList>
            <person name="Sombolestani A."/>
        </authorList>
    </citation>
    <scope>NUCLEOTIDE SEQUENCE [LARGE SCALE GENOMIC DNA]</scope>
    <source>
        <strain evidence="1 2">LMG 27802</strain>
    </source>
</reference>
<dbReference type="RefSeq" id="WP_182955256.1">
    <property type="nucleotide sequence ID" value="NZ_JABEQM010000003.1"/>
</dbReference>
<evidence type="ECO:0000313" key="1">
    <source>
        <dbReference type="EMBL" id="MBB2200886.1"/>
    </source>
</evidence>
<evidence type="ECO:0000313" key="2">
    <source>
        <dbReference type="Proteomes" id="UP000578030"/>
    </source>
</evidence>
<dbReference type="InterPro" id="IPR036692">
    <property type="entry name" value="Shew3726-like_sf"/>
</dbReference>
<organism evidence="1 2">
    <name type="scientific">Gluconacetobacter tumulisoli</name>
    <dbReference type="NCBI Taxonomy" id="1286189"/>
    <lineage>
        <taxon>Bacteria</taxon>
        <taxon>Pseudomonadati</taxon>
        <taxon>Pseudomonadota</taxon>
        <taxon>Alphaproteobacteria</taxon>
        <taxon>Acetobacterales</taxon>
        <taxon>Acetobacteraceae</taxon>
        <taxon>Gluconacetobacter</taxon>
    </lineage>
</organism>
<name>A0A7W4K5T3_9PROT</name>
<proteinExistence type="predicted"/>
<gene>
    <name evidence="1" type="ORF">HLH28_04725</name>
</gene>